<dbReference type="EMBL" id="CAJJDO010000079">
    <property type="protein sequence ID" value="CAD8182686.1"/>
    <property type="molecule type" value="Genomic_DNA"/>
</dbReference>
<proteinExistence type="predicted"/>
<evidence type="ECO:0000313" key="1">
    <source>
        <dbReference type="EMBL" id="CAD8182686.1"/>
    </source>
</evidence>
<accession>A0A8S1WA33</accession>
<sequence length="100" mass="10485">MNQFSEDQSTKPGLLQNIQDGSLITVLVAGTSFAHFIDPLPQDQLQEVLLQLHKPAFEVVAFESAFAIAQGLAISGIGAIALPDIGVGAVAGVCYVGYKN</sequence>
<dbReference type="AlphaFoldDB" id="A0A8S1WA33"/>
<name>A0A8S1WA33_9CILI</name>
<keyword evidence="2" id="KW-1185">Reference proteome</keyword>
<reference evidence="1" key="1">
    <citation type="submission" date="2021-01" db="EMBL/GenBank/DDBJ databases">
        <authorList>
            <consortium name="Genoscope - CEA"/>
            <person name="William W."/>
        </authorList>
    </citation>
    <scope>NUCLEOTIDE SEQUENCE</scope>
</reference>
<evidence type="ECO:0000313" key="2">
    <source>
        <dbReference type="Proteomes" id="UP000689195"/>
    </source>
</evidence>
<dbReference type="Proteomes" id="UP000689195">
    <property type="component" value="Unassembled WGS sequence"/>
</dbReference>
<organism evidence="1 2">
    <name type="scientific">Paramecium pentaurelia</name>
    <dbReference type="NCBI Taxonomy" id="43138"/>
    <lineage>
        <taxon>Eukaryota</taxon>
        <taxon>Sar</taxon>
        <taxon>Alveolata</taxon>
        <taxon>Ciliophora</taxon>
        <taxon>Intramacronucleata</taxon>
        <taxon>Oligohymenophorea</taxon>
        <taxon>Peniculida</taxon>
        <taxon>Parameciidae</taxon>
        <taxon>Paramecium</taxon>
    </lineage>
</organism>
<gene>
    <name evidence="1" type="ORF">PPENT_87.1.T0790074</name>
</gene>
<comment type="caution">
    <text evidence="1">The sequence shown here is derived from an EMBL/GenBank/DDBJ whole genome shotgun (WGS) entry which is preliminary data.</text>
</comment>
<protein>
    <submittedName>
        <fullName evidence="1">Uncharacterized protein</fullName>
    </submittedName>
</protein>